<dbReference type="CDD" id="cd03207">
    <property type="entry name" value="GST_C_8"/>
    <property type="match status" value="1"/>
</dbReference>
<dbReference type="SFLD" id="SFLDG01150">
    <property type="entry name" value="Main.1:_Beta-like"/>
    <property type="match status" value="1"/>
</dbReference>
<dbReference type="CDD" id="cd03046">
    <property type="entry name" value="GST_N_GTT1_like"/>
    <property type="match status" value="1"/>
</dbReference>
<keyword evidence="2" id="KW-0808">Transferase</keyword>
<dbReference type="GO" id="GO:0016740">
    <property type="term" value="F:transferase activity"/>
    <property type="evidence" value="ECO:0007669"/>
    <property type="project" value="UniProtKB-KW"/>
</dbReference>
<sequence length="219" mass="23599">MSDELVLYTHPMSRGRIARWMLEEVGAPYQCVLLDYGTTMKSPAYLAVNPMGKVPALRHGDAVITETAAICAYLADAFPDAGLAPPPGDRLRGPYYRWLFFAAGPVEAAVTNRALGVTVPPERAAMAGYGSYERAMDGLEAALGEGPYLLGERFSAADVYVGSQIGFGLRFGSIEPRLAFVTYHERLATRPALLRAQGIDDAVIARGREPPPEPEAAPE</sequence>
<dbReference type="SUPFAM" id="SSF52833">
    <property type="entry name" value="Thioredoxin-like"/>
    <property type="match status" value="1"/>
</dbReference>
<dbReference type="PROSITE" id="PS50404">
    <property type="entry name" value="GST_NTER"/>
    <property type="match status" value="1"/>
</dbReference>
<dbReference type="InterPro" id="IPR040079">
    <property type="entry name" value="Glutathione_S-Trfase"/>
</dbReference>
<dbReference type="Pfam" id="PF02798">
    <property type="entry name" value="GST_N"/>
    <property type="match status" value="1"/>
</dbReference>
<dbReference type="PANTHER" id="PTHR44051:SF21">
    <property type="entry name" value="GLUTATHIONE S-TRANSFERASE FAMILY PROTEIN"/>
    <property type="match status" value="1"/>
</dbReference>
<accession>A0A0D6P738</accession>
<dbReference type="SUPFAM" id="SSF47616">
    <property type="entry name" value="GST C-terminal domain-like"/>
    <property type="match status" value="1"/>
</dbReference>
<proteinExistence type="predicted"/>
<dbReference type="InterPro" id="IPR036249">
    <property type="entry name" value="Thioredoxin-like_sf"/>
</dbReference>
<dbReference type="Pfam" id="PF13410">
    <property type="entry name" value="GST_C_2"/>
    <property type="match status" value="1"/>
</dbReference>
<comment type="caution">
    <text evidence="2">The sequence shown here is derived from an EMBL/GenBank/DDBJ whole genome shotgun (WGS) entry which is preliminary data.</text>
</comment>
<dbReference type="SFLD" id="SFLDG00358">
    <property type="entry name" value="Main_(cytGST)"/>
    <property type="match status" value="1"/>
</dbReference>
<dbReference type="OrthoDB" id="9811242at2"/>
<evidence type="ECO:0000313" key="3">
    <source>
        <dbReference type="Proteomes" id="UP000032680"/>
    </source>
</evidence>
<dbReference type="InterPro" id="IPR004045">
    <property type="entry name" value="Glutathione_S-Trfase_N"/>
</dbReference>
<dbReference type="Gene3D" id="1.20.1050.10">
    <property type="match status" value="1"/>
</dbReference>
<dbReference type="InterPro" id="IPR036282">
    <property type="entry name" value="Glutathione-S-Trfase_C_sf"/>
</dbReference>
<feature type="domain" description="GST N-terminal" evidence="1">
    <location>
        <begin position="3"/>
        <end position="82"/>
    </location>
</feature>
<dbReference type="SFLD" id="SFLDS00019">
    <property type="entry name" value="Glutathione_Transferase_(cytos"/>
    <property type="match status" value="1"/>
</dbReference>
<dbReference type="Proteomes" id="UP000032680">
    <property type="component" value="Unassembled WGS sequence"/>
</dbReference>
<protein>
    <submittedName>
        <fullName evidence="2">Glutathione S-transferase</fullName>
    </submittedName>
</protein>
<name>A0A0D6P738_9PROT</name>
<organism evidence="2 3">
    <name type="scientific">Acidisphaera rubrifaciens HS-AP3</name>
    <dbReference type="NCBI Taxonomy" id="1231350"/>
    <lineage>
        <taxon>Bacteria</taxon>
        <taxon>Pseudomonadati</taxon>
        <taxon>Pseudomonadota</taxon>
        <taxon>Alphaproteobacteria</taxon>
        <taxon>Acetobacterales</taxon>
        <taxon>Acetobacteraceae</taxon>
        <taxon>Acidisphaera</taxon>
    </lineage>
</organism>
<reference evidence="2 3" key="1">
    <citation type="submission" date="2012-11" db="EMBL/GenBank/DDBJ databases">
        <title>Whole genome sequence of Acidisphaera rubrifaciens HS-AP3.</title>
        <authorList>
            <person name="Azuma Y."/>
            <person name="Higashiura N."/>
            <person name="Hirakawa H."/>
            <person name="Matsushita K."/>
        </authorList>
    </citation>
    <scope>NUCLEOTIDE SEQUENCE [LARGE SCALE GENOMIC DNA]</scope>
    <source>
        <strain evidence="2 3">HS-AP3</strain>
    </source>
</reference>
<dbReference type="EMBL" id="BANB01000240">
    <property type="protein sequence ID" value="GAN77131.1"/>
    <property type="molecule type" value="Genomic_DNA"/>
</dbReference>
<dbReference type="AlphaFoldDB" id="A0A0D6P738"/>
<evidence type="ECO:0000259" key="1">
    <source>
        <dbReference type="PROSITE" id="PS50404"/>
    </source>
</evidence>
<dbReference type="PANTHER" id="PTHR44051">
    <property type="entry name" value="GLUTATHIONE S-TRANSFERASE-RELATED"/>
    <property type="match status" value="1"/>
</dbReference>
<dbReference type="RefSeq" id="WP_048861112.1">
    <property type="nucleotide sequence ID" value="NZ_BANB01000240.1"/>
</dbReference>
<gene>
    <name evidence="2" type="ORF">Asru_0240_10</name>
</gene>
<dbReference type="Gene3D" id="3.40.30.10">
    <property type="entry name" value="Glutaredoxin"/>
    <property type="match status" value="1"/>
</dbReference>
<evidence type="ECO:0000313" key="2">
    <source>
        <dbReference type="EMBL" id="GAN77131.1"/>
    </source>
</evidence>
<keyword evidence="3" id="KW-1185">Reference proteome</keyword>